<reference evidence="3" key="1">
    <citation type="submission" date="2019-04" db="EMBL/GenBank/DDBJ databases">
        <title>Friends and foes A comparative genomics studyof 23 Aspergillus species from section Flavi.</title>
        <authorList>
            <consortium name="DOE Joint Genome Institute"/>
            <person name="Kjaerbolling I."/>
            <person name="Vesth T."/>
            <person name="Frisvad J.C."/>
            <person name="Nybo J.L."/>
            <person name="Theobald S."/>
            <person name="Kildgaard S."/>
            <person name="Isbrandt T."/>
            <person name="Kuo A."/>
            <person name="Sato A."/>
            <person name="Lyhne E.K."/>
            <person name="Kogle M.E."/>
            <person name="Wiebenga A."/>
            <person name="Kun R.S."/>
            <person name="Lubbers R.J."/>
            <person name="Makela M.R."/>
            <person name="Barry K."/>
            <person name="Chovatia M."/>
            <person name="Clum A."/>
            <person name="Daum C."/>
            <person name="Haridas S."/>
            <person name="He G."/>
            <person name="LaButti K."/>
            <person name="Lipzen A."/>
            <person name="Mondo S."/>
            <person name="Riley R."/>
            <person name="Salamov A."/>
            <person name="Simmons B.A."/>
            <person name="Magnuson J.K."/>
            <person name="Henrissat B."/>
            <person name="Mortensen U.H."/>
            <person name="Larsen T.O."/>
            <person name="Devries R.P."/>
            <person name="Grigoriev I.V."/>
            <person name="Machida M."/>
            <person name="Baker S.E."/>
            <person name="Andersen M.R."/>
        </authorList>
    </citation>
    <scope>NUCLEOTIDE SEQUENCE [LARGE SCALE GENOMIC DNA]</scope>
    <source>
        <strain evidence="3">CBS 130017</strain>
    </source>
</reference>
<dbReference type="InterPro" id="IPR052895">
    <property type="entry name" value="HetReg/Transcr_Mod"/>
</dbReference>
<evidence type="ECO:0000259" key="1">
    <source>
        <dbReference type="Pfam" id="PF06985"/>
    </source>
</evidence>
<dbReference type="Proteomes" id="UP000325945">
    <property type="component" value="Unassembled WGS sequence"/>
</dbReference>
<evidence type="ECO:0000313" key="2">
    <source>
        <dbReference type="EMBL" id="KAE8325450.1"/>
    </source>
</evidence>
<gene>
    <name evidence="2" type="ORF">BDV39DRAFT_194410</name>
</gene>
<dbReference type="EMBL" id="ML741808">
    <property type="protein sequence ID" value="KAE8325450.1"/>
    <property type="molecule type" value="Genomic_DNA"/>
</dbReference>
<keyword evidence="3" id="KW-1185">Reference proteome</keyword>
<sequence>MTEFLKTKSIKHADNWDCSPPDYHIDVQTTVDDISASFTWSVLNFDMARRWRVRGSFQHQGRIYILIRVSNIYEDPKVRMFVDPWNMIEEGELLIKSPSNLVANIHNGAHSGIELIDFQNKKPPQPDSFVSQISLYTALAVSGQRSTVNSDVYVWKPLKEPTRHIRLLQLLPGKGIEDLRGDLKTSAITDRVEYDAISYTWGSALQPFTLHTTEGNIPITTSLYVALMRMRKHKEATWLWVDAICINQKDDIEKAAQISMMPDIFRSATRVYAWIGEEEDGSSEVIETLKQIAKQRLEPTMPSANRYQDIPPLGRIFWNNLGKLLERKWFRRIWIVQEIVLARDIMVLCGKESVPWGLFCDIVRLCFDYAKQYRIHDSHHAEPNIASSPGVTQAYIAIASEFADIFSPAIACCTVMGKVGIVPAKTRVGDRIAVFRSGRVPFVLREKETLRDHYEVIGECYIDGMMHGEYIKQSAQYQDINLV</sequence>
<proteinExistence type="predicted"/>
<dbReference type="Pfam" id="PF06985">
    <property type="entry name" value="HET"/>
    <property type="match status" value="1"/>
</dbReference>
<dbReference type="Pfam" id="PF26639">
    <property type="entry name" value="Het-6_barrel"/>
    <property type="match status" value="1"/>
</dbReference>
<protein>
    <submittedName>
        <fullName evidence="2">Heterokaryon incompatibility protein-domain-containing protein</fullName>
    </submittedName>
</protein>
<dbReference type="InterPro" id="IPR010730">
    <property type="entry name" value="HET"/>
</dbReference>
<evidence type="ECO:0000313" key="3">
    <source>
        <dbReference type="Proteomes" id="UP000325945"/>
    </source>
</evidence>
<dbReference type="PANTHER" id="PTHR24148">
    <property type="entry name" value="ANKYRIN REPEAT DOMAIN-CONTAINING PROTEIN 39 HOMOLOG-RELATED"/>
    <property type="match status" value="1"/>
</dbReference>
<organism evidence="2 3">
    <name type="scientific">Aspergillus sergii</name>
    <dbReference type="NCBI Taxonomy" id="1034303"/>
    <lineage>
        <taxon>Eukaryota</taxon>
        <taxon>Fungi</taxon>
        <taxon>Dikarya</taxon>
        <taxon>Ascomycota</taxon>
        <taxon>Pezizomycotina</taxon>
        <taxon>Eurotiomycetes</taxon>
        <taxon>Eurotiomycetidae</taxon>
        <taxon>Eurotiales</taxon>
        <taxon>Aspergillaceae</taxon>
        <taxon>Aspergillus</taxon>
        <taxon>Aspergillus subgen. Circumdati</taxon>
    </lineage>
</organism>
<name>A0A5N6X1I4_9EURO</name>
<dbReference type="AlphaFoldDB" id="A0A5N6X1I4"/>
<dbReference type="PANTHER" id="PTHR24148:SF73">
    <property type="entry name" value="HET DOMAIN PROTEIN (AFU_ORTHOLOGUE AFUA_8G01020)"/>
    <property type="match status" value="1"/>
</dbReference>
<accession>A0A5N6X1I4</accession>
<feature type="domain" description="Heterokaryon incompatibility" evidence="1">
    <location>
        <begin position="194"/>
        <end position="338"/>
    </location>
</feature>